<feature type="region of interest" description="Disordered" evidence="4">
    <location>
        <begin position="1"/>
        <end position="79"/>
    </location>
</feature>
<evidence type="ECO:0000313" key="6">
    <source>
        <dbReference type="EMBL" id="UYV73513.1"/>
    </source>
</evidence>
<dbReference type="InterPro" id="IPR011992">
    <property type="entry name" value="EF-hand-dom_pair"/>
</dbReference>
<dbReference type="InterPro" id="IPR028846">
    <property type="entry name" value="Recoverin"/>
</dbReference>
<evidence type="ECO:0000313" key="7">
    <source>
        <dbReference type="Proteomes" id="UP001235939"/>
    </source>
</evidence>
<dbReference type="CDD" id="cd00051">
    <property type="entry name" value="EFh"/>
    <property type="match status" value="2"/>
</dbReference>
<evidence type="ECO:0000259" key="5">
    <source>
        <dbReference type="PROSITE" id="PS50222"/>
    </source>
</evidence>
<feature type="domain" description="EF-hand" evidence="5">
    <location>
        <begin position="198"/>
        <end position="233"/>
    </location>
</feature>
<dbReference type="InterPro" id="IPR002048">
    <property type="entry name" value="EF_hand_dom"/>
</dbReference>
<organism evidence="6 7">
    <name type="scientific">Cordylochernes scorpioides</name>
    <dbReference type="NCBI Taxonomy" id="51811"/>
    <lineage>
        <taxon>Eukaryota</taxon>
        <taxon>Metazoa</taxon>
        <taxon>Ecdysozoa</taxon>
        <taxon>Arthropoda</taxon>
        <taxon>Chelicerata</taxon>
        <taxon>Arachnida</taxon>
        <taxon>Pseudoscorpiones</taxon>
        <taxon>Cheliferoidea</taxon>
        <taxon>Chernetidae</taxon>
        <taxon>Cordylochernes</taxon>
    </lineage>
</organism>
<dbReference type="PANTHER" id="PTHR23055">
    <property type="entry name" value="CALCIUM BINDING PROTEINS"/>
    <property type="match status" value="1"/>
</dbReference>
<proteinExistence type="predicted"/>
<evidence type="ECO:0000256" key="3">
    <source>
        <dbReference type="ARBA" id="ARBA00022837"/>
    </source>
</evidence>
<dbReference type="Proteomes" id="UP001235939">
    <property type="component" value="Chromosome 10"/>
</dbReference>
<gene>
    <name evidence="6" type="ORF">LAZ67_10003888</name>
</gene>
<dbReference type="EMBL" id="CP092872">
    <property type="protein sequence ID" value="UYV73513.1"/>
    <property type="molecule type" value="Genomic_DNA"/>
</dbReference>
<evidence type="ECO:0000256" key="1">
    <source>
        <dbReference type="ARBA" id="ARBA00022723"/>
    </source>
</evidence>
<dbReference type="SMART" id="SM00054">
    <property type="entry name" value="EFh"/>
    <property type="match status" value="3"/>
</dbReference>
<evidence type="ECO:0000256" key="4">
    <source>
        <dbReference type="SAM" id="MobiDB-lite"/>
    </source>
</evidence>
<name>A0ABY6L0P6_9ARAC</name>
<protein>
    <submittedName>
        <fullName evidence="6">KCNIP4</fullName>
    </submittedName>
</protein>
<reference evidence="6 7" key="1">
    <citation type="submission" date="2022-01" db="EMBL/GenBank/DDBJ databases">
        <title>A chromosomal length assembly of Cordylochernes scorpioides.</title>
        <authorList>
            <person name="Zeh D."/>
            <person name="Zeh J."/>
        </authorList>
    </citation>
    <scope>NUCLEOTIDE SEQUENCE [LARGE SCALE GENOMIC DNA]</scope>
    <source>
        <strain evidence="6">IN4F17</strain>
        <tissue evidence="6">Whole Body</tissue>
    </source>
</reference>
<accession>A0ABY6L0P6</accession>
<keyword evidence="2" id="KW-0677">Repeat</keyword>
<keyword evidence="1" id="KW-0479">Metal-binding</keyword>
<feature type="compositionally biased region" description="Polar residues" evidence="4">
    <location>
        <begin position="59"/>
        <end position="68"/>
    </location>
</feature>
<dbReference type="PRINTS" id="PR00450">
    <property type="entry name" value="RECOVERIN"/>
</dbReference>
<dbReference type="SUPFAM" id="SSF47473">
    <property type="entry name" value="EF-hand"/>
    <property type="match status" value="2"/>
</dbReference>
<feature type="domain" description="EF-hand" evidence="5">
    <location>
        <begin position="146"/>
        <end position="181"/>
    </location>
</feature>
<feature type="domain" description="EF-hand" evidence="5">
    <location>
        <begin position="102"/>
        <end position="137"/>
    </location>
</feature>
<dbReference type="Pfam" id="PF13499">
    <property type="entry name" value="EF-hand_7"/>
    <property type="match status" value="2"/>
</dbReference>
<sequence>MSAAADARATTPGKCHRDRTPTTEESSTAMPYPYHSTPRRPANADIDQSRRPTKKCGQCKQSHNNQVKPETPQPSRLFETKDYNTVPVQDFIRCLSVLCRGSVQEKIQWAFNLYDINGDGFITKKELTDIVSSVHSLVATPSYGRTLKEHVDKIFEKLDLDKDGVVTKEEFVDACLRDYNTVPVQDFIRCLSVLCRGSVQEKIQWAFNLYDINGDGFITKKELTDIVSSVHSLVATPSYGRTLKEHVDKIFEDESIGKSLTLFDTLL</sequence>
<dbReference type="PROSITE" id="PS50222">
    <property type="entry name" value="EF_HAND_2"/>
    <property type="match status" value="3"/>
</dbReference>
<keyword evidence="7" id="KW-1185">Reference proteome</keyword>
<dbReference type="Gene3D" id="1.10.238.10">
    <property type="entry name" value="EF-hand"/>
    <property type="match status" value="2"/>
</dbReference>
<dbReference type="InterPro" id="IPR018247">
    <property type="entry name" value="EF_Hand_1_Ca_BS"/>
</dbReference>
<evidence type="ECO:0000256" key="2">
    <source>
        <dbReference type="ARBA" id="ARBA00022737"/>
    </source>
</evidence>
<dbReference type="PANTHER" id="PTHR23055:SF167">
    <property type="entry name" value="EF-HAND DOMAIN-CONTAINING PROTEIN"/>
    <property type="match status" value="1"/>
</dbReference>
<dbReference type="PROSITE" id="PS00018">
    <property type="entry name" value="EF_HAND_1"/>
    <property type="match status" value="3"/>
</dbReference>
<keyword evidence="3" id="KW-0106">Calcium</keyword>